<proteinExistence type="predicted"/>
<dbReference type="InterPro" id="IPR048903">
    <property type="entry name" value="MdcG_N"/>
</dbReference>
<evidence type="ECO:0000259" key="5">
    <source>
        <dbReference type="Pfam" id="PF20866"/>
    </source>
</evidence>
<evidence type="ECO:0000256" key="2">
    <source>
        <dbReference type="ARBA" id="ARBA00022695"/>
    </source>
</evidence>
<comment type="caution">
    <text evidence="6">The sequence shown here is derived from an EMBL/GenBank/DDBJ whole genome shotgun (WGS) entry which is preliminary data.</text>
</comment>
<evidence type="ECO:0000259" key="4">
    <source>
        <dbReference type="Pfam" id="PF10620"/>
    </source>
</evidence>
<keyword evidence="7" id="KW-1185">Reference proteome</keyword>
<dbReference type="RefSeq" id="WP_380689986.1">
    <property type="nucleotide sequence ID" value="NZ_JBHRSS010000004.1"/>
</dbReference>
<dbReference type="Proteomes" id="UP001595462">
    <property type="component" value="Unassembled WGS sequence"/>
</dbReference>
<name>A0ABV7ES22_9GAMM</name>
<keyword evidence="2" id="KW-0548">Nucleotidyltransferase</keyword>
<evidence type="ECO:0000313" key="6">
    <source>
        <dbReference type="EMBL" id="MFC3104653.1"/>
    </source>
</evidence>
<reference evidence="7" key="1">
    <citation type="journal article" date="2019" name="Int. J. Syst. Evol. Microbiol.">
        <title>The Global Catalogue of Microorganisms (GCM) 10K type strain sequencing project: providing services to taxonomists for standard genome sequencing and annotation.</title>
        <authorList>
            <consortium name="The Broad Institute Genomics Platform"/>
            <consortium name="The Broad Institute Genome Sequencing Center for Infectious Disease"/>
            <person name="Wu L."/>
            <person name="Ma J."/>
        </authorList>
    </citation>
    <scope>NUCLEOTIDE SEQUENCE [LARGE SCALE GENOMIC DNA]</scope>
    <source>
        <strain evidence="7">KCTC 52640</strain>
    </source>
</reference>
<dbReference type="EMBL" id="JBHRSS010000004">
    <property type="protein sequence ID" value="MFC3104653.1"/>
    <property type="molecule type" value="Genomic_DNA"/>
</dbReference>
<accession>A0ABV7ES22</accession>
<protein>
    <submittedName>
        <fullName evidence="6">Malonate decarboxylase holo-ACP synthase</fullName>
    </submittedName>
</protein>
<feature type="domain" description="Phosphoribosyl-dephospho-CoA transferase MdcG N-terminal" evidence="5">
    <location>
        <begin position="49"/>
        <end position="119"/>
    </location>
</feature>
<evidence type="ECO:0000313" key="7">
    <source>
        <dbReference type="Proteomes" id="UP001595462"/>
    </source>
</evidence>
<dbReference type="NCBIfam" id="NF002332">
    <property type="entry name" value="PRK01293.1"/>
    <property type="match status" value="1"/>
</dbReference>
<dbReference type="InterPro" id="IPR017557">
    <property type="entry name" value="Holo-ACP_synthase"/>
</dbReference>
<evidence type="ECO:0000256" key="3">
    <source>
        <dbReference type="SAM" id="MobiDB-lite"/>
    </source>
</evidence>
<dbReference type="InterPro" id="IPR049180">
    <property type="entry name" value="MdcG_C"/>
</dbReference>
<gene>
    <name evidence="6" type="ORF">ACFOSU_12240</name>
</gene>
<evidence type="ECO:0000256" key="1">
    <source>
        <dbReference type="ARBA" id="ARBA00022679"/>
    </source>
</evidence>
<dbReference type="Pfam" id="PF10620">
    <property type="entry name" value="MdcG"/>
    <property type="match status" value="1"/>
</dbReference>
<feature type="domain" description="Phosphoribosyl-dephospho-CoA transferase MdcG C-terminal" evidence="4">
    <location>
        <begin position="129"/>
        <end position="238"/>
    </location>
</feature>
<dbReference type="NCBIfam" id="TIGR03135">
    <property type="entry name" value="malonate_mdcG"/>
    <property type="match status" value="1"/>
</dbReference>
<feature type="region of interest" description="Disordered" evidence="3">
    <location>
        <begin position="1"/>
        <end position="23"/>
    </location>
</feature>
<keyword evidence="1" id="KW-0808">Transferase</keyword>
<organism evidence="6 7">
    <name type="scientific">Salinisphaera aquimarina</name>
    <dbReference type="NCBI Taxonomy" id="2094031"/>
    <lineage>
        <taxon>Bacteria</taxon>
        <taxon>Pseudomonadati</taxon>
        <taxon>Pseudomonadota</taxon>
        <taxon>Gammaproteobacteria</taxon>
        <taxon>Salinisphaerales</taxon>
        <taxon>Salinisphaeraceae</taxon>
        <taxon>Salinisphaera</taxon>
    </lineage>
</organism>
<dbReference type="Pfam" id="PF20866">
    <property type="entry name" value="MdcG_N"/>
    <property type="match status" value="1"/>
</dbReference>
<sequence>MTAICRHGSTGRGARPRSKSASACARNGVAEHPGVMQGYDYSITGSAYRPHDLVWIDVAALPADTPAWALTCMAEGAPAVVRRAPRKGRSLPVGIRGAYRGQRHATVVDHECVRRCIAPETLIGRRGERVPALACLARVGVILSTQNIIWGITGAVGFELASAISACHVESDLDLLVRAPERLTREQARRLHASLAVLPVRCDVQLETPAGAIALAEWAGAAEQVLVKSDTGPWLSADPWAGIRDLSIAPCDALTQALN</sequence>